<sequence>MMKHLFSWSVFDRFSDFPGEGDLRHRLSAFGLDGFELFTLFEKVDPYYAVPEVVSVHLPYSLDWHSAWEGRRYDGENDDPRYFSFGRTREDMVANLRHGIDCASVLHPAYGVLHAGNTDMRQVLCRKHESDDLAIISDFAEMVNRVVAGYPGGEPPFRLSFENLWWEGLKLRSPSEWRVLEDKLEFDNWGFTLDTGHMMNTCDDAFDEESAIDAVMSIIDRYPKDMKDRIRHMHLQLSTTAEYRRTFVPRRRAEGEEWEHFAHDAFERAKGIDQHRPYSSRRVNEIVDAIMPDYLTHELMGFISDDKYGDLRQQRALLP</sequence>
<evidence type="ECO:0000313" key="3">
    <source>
        <dbReference type="Proteomes" id="UP000012672"/>
    </source>
</evidence>
<gene>
    <name evidence="2" type="ORF">MMALV_04730</name>
</gene>
<dbReference type="SUPFAM" id="SSF51658">
    <property type="entry name" value="Xylose isomerase-like"/>
    <property type="match status" value="1"/>
</dbReference>
<dbReference type="InterPro" id="IPR013022">
    <property type="entry name" value="Xyl_isomerase-like_TIM-brl"/>
</dbReference>
<accession>M9SCM6</accession>
<feature type="domain" description="Xylose isomerase-like TIM barrel" evidence="1">
    <location>
        <begin position="87"/>
        <end position="246"/>
    </location>
</feature>
<proteinExistence type="predicted"/>
<dbReference type="InterPro" id="IPR036237">
    <property type="entry name" value="Xyl_isomerase-like_sf"/>
</dbReference>
<dbReference type="KEGG" id="max:MMALV_04730"/>
<dbReference type="eggNOG" id="arCOG01895">
    <property type="taxonomic scope" value="Archaea"/>
</dbReference>
<keyword evidence="3" id="KW-1185">Reference proteome</keyword>
<evidence type="ECO:0000259" key="1">
    <source>
        <dbReference type="Pfam" id="PF01261"/>
    </source>
</evidence>
<reference evidence="2 3" key="1">
    <citation type="journal article" date="2012" name="J. Bacteriol.">
        <title>Genome sequence of 'Candidatus Methanomethylophilus alvus' Mx1201, a methanogenic archaeon from the human gut belonging to a seventh order of methanogens.</title>
        <authorList>
            <person name="Borrel G."/>
            <person name="Harris H.M."/>
            <person name="Tottey W."/>
            <person name="Mihajlovski A."/>
            <person name="Parisot N."/>
            <person name="Peyretaillade E."/>
            <person name="Peyret P."/>
            <person name="Gribaldo S."/>
            <person name="O'Toole P.W."/>
            <person name="Brugere J.F."/>
        </authorList>
    </citation>
    <scope>NUCLEOTIDE SEQUENCE [LARGE SCALE GENOMIC DNA]</scope>
    <source>
        <strain evidence="2 3">Mx1201</strain>
    </source>
</reference>
<dbReference type="EMBL" id="CP004049">
    <property type="protein sequence ID" value="AGI85215.1"/>
    <property type="molecule type" value="Genomic_DNA"/>
</dbReference>
<dbReference type="Proteomes" id="UP000012672">
    <property type="component" value="Chromosome"/>
</dbReference>
<evidence type="ECO:0000313" key="2">
    <source>
        <dbReference type="EMBL" id="AGI85215.1"/>
    </source>
</evidence>
<dbReference type="Gene3D" id="3.20.20.150">
    <property type="entry name" value="Divalent-metal-dependent TIM barrel enzymes"/>
    <property type="match status" value="1"/>
</dbReference>
<dbReference type="InParanoid" id="M9SCM6"/>
<dbReference type="HOGENOM" id="CLU_046677_0_0_2"/>
<dbReference type="AlphaFoldDB" id="M9SCM6"/>
<protein>
    <recommendedName>
        <fullName evidence="1">Xylose isomerase-like TIM barrel domain-containing protein</fullName>
    </recommendedName>
</protein>
<name>M9SCM6_METAX</name>
<dbReference type="STRING" id="1236689.MMALV_04730"/>
<organism evidence="2 3">
    <name type="scientific">Methanomethylophilus alvi (strain Mx1201)</name>
    <dbReference type="NCBI Taxonomy" id="1236689"/>
    <lineage>
        <taxon>Archaea</taxon>
        <taxon>Methanobacteriati</taxon>
        <taxon>Thermoplasmatota</taxon>
        <taxon>Thermoplasmata</taxon>
        <taxon>Methanomassiliicoccales</taxon>
        <taxon>Methanomethylophilaceae</taxon>
        <taxon>Methanomethylophilus</taxon>
    </lineage>
</organism>
<dbReference type="Pfam" id="PF01261">
    <property type="entry name" value="AP_endonuc_2"/>
    <property type="match status" value="1"/>
</dbReference>